<feature type="region of interest" description="Disordered" evidence="1">
    <location>
        <begin position="1"/>
        <end position="111"/>
    </location>
</feature>
<sequence length="111" mass="11245">MTTKAPAETPPQPAGERATIGVELPGLDDNGGFESGGFPEPPEVGCATGGVEEIEEVEENGTPASVVGRKDGEPSEGTVPGGVGRLRLLNEGPEFVREPGGSASKNVKHPA</sequence>
<gene>
    <name evidence="2" type="ORF">M427DRAFT_39373</name>
</gene>
<organism evidence="2 3">
    <name type="scientific">Gonapodya prolifera (strain JEL478)</name>
    <name type="common">Monoblepharis prolifera</name>
    <dbReference type="NCBI Taxonomy" id="1344416"/>
    <lineage>
        <taxon>Eukaryota</taxon>
        <taxon>Fungi</taxon>
        <taxon>Fungi incertae sedis</taxon>
        <taxon>Chytridiomycota</taxon>
        <taxon>Chytridiomycota incertae sedis</taxon>
        <taxon>Monoblepharidomycetes</taxon>
        <taxon>Monoblepharidales</taxon>
        <taxon>Gonapodyaceae</taxon>
        <taxon>Gonapodya</taxon>
    </lineage>
</organism>
<evidence type="ECO:0000313" key="2">
    <source>
        <dbReference type="EMBL" id="KXS09196.1"/>
    </source>
</evidence>
<accession>A0A138ZXG1</accession>
<evidence type="ECO:0000256" key="1">
    <source>
        <dbReference type="SAM" id="MobiDB-lite"/>
    </source>
</evidence>
<reference evidence="2 3" key="1">
    <citation type="journal article" date="2015" name="Genome Biol. Evol.">
        <title>Phylogenomic analyses indicate that early fungi evolved digesting cell walls of algal ancestors of land plants.</title>
        <authorList>
            <person name="Chang Y."/>
            <person name="Wang S."/>
            <person name="Sekimoto S."/>
            <person name="Aerts A.L."/>
            <person name="Choi C."/>
            <person name="Clum A."/>
            <person name="LaButti K.M."/>
            <person name="Lindquist E.A."/>
            <person name="Yee Ngan C."/>
            <person name="Ohm R.A."/>
            <person name="Salamov A.A."/>
            <person name="Grigoriev I.V."/>
            <person name="Spatafora J.W."/>
            <person name="Berbee M.L."/>
        </authorList>
    </citation>
    <scope>NUCLEOTIDE SEQUENCE [LARGE SCALE GENOMIC DNA]</scope>
    <source>
        <strain evidence="2 3">JEL478</strain>
    </source>
</reference>
<proteinExistence type="predicted"/>
<name>A0A138ZXG1_GONPJ</name>
<evidence type="ECO:0000313" key="3">
    <source>
        <dbReference type="Proteomes" id="UP000070544"/>
    </source>
</evidence>
<protein>
    <submittedName>
        <fullName evidence="2">Uncharacterized protein</fullName>
    </submittedName>
</protein>
<dbReference type="AlphaFoldDB" id="A0A138ZXG1"/>
<dbReference type="Proteomes" id="UP000070544">
    <property type="component" value="Unassembled WGS sequence"/>
</dbReference>
<keyword evidence="3" id="KW-1185">Reference proteome</keyword>
<dbReference type="EMBL" id="KQ965881">
    <property type="protein sequence ID" value="KXS09196.1"/>
    <property type="molecule type" value="Genomic_DNA"/>
</dbReference>